<evidence type="ECO:0000256" key="1">
    <source>
        <dbReference type="SAM" id="Phobius"/>
    </source>
</evidence>
<proteinExistence type="predicted"/>
<gene>
    <name evidence="2" type="ORF">DPMN_031118</name>
</gene>
<organism evidence="2 3">
    <name type="scientific">Dreissena polymorpha</name>
    <name type="common">Zebra mussel</name>
    <name type="synonym">Mytilus polymorpha</name>
    <dbReference type="NCBI Taxonomy" id="45954"/>
    <lineage>
        <taxon>Eukaryota</taxon>
        <taxon>Metazoa</taxon>
        <taxon>Spiralia</taxon>
        <taxon>Lophotrochozoa</taxon>
        <taxon>Mollusca</taxon>
        <taxon>Bivalvia</taxon>
        <taxon>Autobranchia</taxon>
        <taxon>Heteroconchia</taxon>
        <taxon>Euheterodonta</taxon>
        <taxon>Imparidentia</taxon>
        <taxon>Neoheterodontei</taxon>
        <taxon>Myida</taxon>
        <taxon>Dreissenoidea</taxon>
        <taxon>Dreissenidae</taxon>
        <taxon>Dreissena</taxon>
    </lineage>
</organism>
<name>A0A9D4LZD8_DREPO</name>
<accession>A0A9D4LZD8</accession>
<reference evidence="2" key="1">
    <citation type="journal article" date="2019" name="bioRxiv">
        <title>The Genome of the Zebra Mussel, Dreissena polymorpha: A Resource for Invasive Species Research.</title>
        <authorList>
            <person name="McCartney M.A."/>
            <person name="Auch B."/>
            <person name="Kono T."/>
            <person name="Mallez S."/>
            <person name="Zhang Y."/>
            <person name="Obille A."/>
            <person name="Becker A."/>
            <person name="Abrahante J.E."/>
            <person name="Garbe J."/>
            <person name="Badalamenti J.P."/>
            <person name="Herman A."/>
            <person name="Mangelson H."/>
            <person name="Liachko I."/>
            <person name="Sullivan S."/>
            <person name="Sone E.D."/>
            <person name="Koren S."/>
            <person name="Silverstein K.A.T."/>
            <person name="Beckman K.B."/>
            <person name="Gohl D.M."/>
        </authorList>
    </citation>
    <scope>NUCLEOTIDE SEQUENCE</scope>
    <source>
        <strain evidence="2">Duluth1</strain>
        <tissue evidence="2">Whole animal</tissue>
    </source>
</reference>
<keyword evidence="1" id="KW-0472">Membrane</keyword>
<keyword evidence="1" id="KW-0812">Transmembrane</keyword>
<evidence type="ECO:0000313" key="3">
    <source>
        <dbReference type="Proteomes" id="UP000828390"/>
    </source>
</evidence>
<sequence>MGVFWVVVSMLAMLLYHVVSVYSMFWLTYWTEDPVLRNQSNVVKQEYSQASIFYLIIYAVMGLVQGLDIL</sequence>
<keyword evidence="3" id="KW-1185">Reference proteome</keyword>
<dbReference type="AlphaFoldDB" id="A0A9D4LZD8"/>
<evidence type="ECO:0000313" key="2">
    <source>
        <dbReference type="EMBL" id="KAH3867982.1"/>
    </source>
</evidence>
<comment type="caution">
    <text evidence="2">The sequence shown here is derived from an EMBL/GenBank/DDBJ whole genome shotgun (WGS) entry which is preliminary data.</text>
</comment>
<keyword evidence="1" id="KW-1133">Transmembrane helix</keyword>
<dbReference type="Proteomes" id="UP000828390">
    <property type="component" value="Unassembled WGS sequence"/>
</dbReference>
<dbReference type="EMBL" id="JAIWYP010000002">
    <property type="protein sequence ID" value="KAH3867982.1"/>
    <property type="molecule type" value="Genomic_DNA"/>
</dbReference>
<protein>
    <submittedName>
        <fullName evidence="2">Uncharacterized protein</fullName>
    </submittedName>
</protein>
<reference evidence="2" key="2">
    <citation type="submission" date="2020-11" db="EMBL/GenBank/DDBJ databases">
        <authorList>
            <person name="McCartney M.A."/>
            <person name="Auch B."/>
            <person name="Kono T."/>
            <person name="Mallez S."/>
            <person name="Becker A."/>
            <person name="Gohl D.M."/>
            <person name="Silverstein K.A.T."/>
            <person name="Koren S."/>
            <person name="Bechman K.B."/>
            <person name="Herman A."/>
            <person name="Abrahante J.E."/>
            <person name="Garbe J."/>
        </authorList>
    </citation>
    <scope>NUCLEOTIDE SEQUENCE</scope>
    <source>
        <strain evidence="2">Duluth1</strain>
        <tissue evidence="2">Whole animal</tissue>
    </source>
</reference>
<feature type="transmembrane region" description="Helical" evidence="1">
    <location>
        <begin position="50"/>
        <end position="67"/>
    </location>
</feature>
<feature type="transmembrane region" description="Helical" evidence="1">
    <location>
        <begin position="6"/>
        <end position="29"/>
    </location>
</feature>